<dbReference type="AlphaFoldDB" id="A0A0K8RI93"/>
<name>A0A0K8RI93_IXORI</name>
<protein>
    <submittedName>
        <fullName evidence="2">Putative ixostatin</fullName>
    </submittedName>
</protein>
<keyword evidence="1" id="KW-0732">Signal</keyword>
<dbReference type="EMBL" id="GADI01002958">
    <property type="protein sequence ID" value="JAA70850.1"/>
    <property type="molecule type" value="mRNA"/>
</dbReference>
<accession>A0A0K8RI93</accession>
<reference evidence="2" key="1">
    <citation type="submission" date="2012-12" db="EMBL/GenBank/DDBJ databases">
        <title>Identification and characterization of a phenylalanine ammonia-lyase gene family in Isatis indigotica Fort.</title>
        <authorList>
            <person name="Liu Q."/>
            <person name="Chen J."/>
            <person name="Zhou X."/>
            <person name="Di P."/>
            <person name="Xiao Y."/>
            <person name="Xuan H."/>
            <person name="Zhang L."/>
            <person name="Chen W."/>
        </authorList>
    </citation>
    <scope>NUCLEOTIDE SEQUENCE</scope>
    <source>
        <tissue evidence="2">Salivary gland</tissue>
    </source>
</reference>
<evidence type="ECO:0000256" key="1">
    <source>
        <dbReference type="SAM" id="SignalP"/>
    </source>
</evidence>
<feature type="signal peptide" evidence="1">
    <location>
        <begin position="1"/>
        <end position="19"/>
    </location>
</feature>
<proteinExistence type="evidence at transcript level"/>
<evidence type="ECO:0000313" key="2">
    <source>
        <dbReference type="EMBL" id="JAA70850.1"/>
    </source>
</evidence>
<organism evidence="2">
    <name type="scientific">Ixodes ricinus</name>
    <name type="common">Common tick</name>
    <name type="synonym">Acarus ricinus</name>
    <dbReference type="NCBI Taxonomy" id="34613"/>
    <lineage>
        <taxon>Eukaryota</taxon>
        <taxon>Metazoa</taxon>
        <taxon>Ecdysozoa</taxon>
        <taxon>Arthropoda</taxon>
        <taxon>Chelicerata</taxon>
        <taxon>Arachnida</taxon>
        <taxon>Acari</taxon>
        <taxon>Parasitiformes</taxon>
        <taxon>Ixodida</taxon>
        <taxon>Ixodoidea</taxon>
        <taxon>Ixodidae</taxon>
        <taxon>Ixodinae</taxon>
        <taxon>Ixodes</taxon>
    </lineage>
</organism>
<feature type="chain" id="PRO_5005518366" evidence="1">
    <location>
        <begin position="20"/>
        <end position="121"/>
    </location>
</feature>
<sequence>MITSGIFLFLALQLACLTAETAVENIPVGCMRISESTFLRANCETSLMTTLGDFCSQKFPGRGKDGQWLGTVRNGDPKCQVCCVQNGIDKNQYFNVTTAPDGLPCDSNKICKKGKCQLKTN</sequence>